<dbReference type="RefSeq" id="WP_072825246.1">
    <property type="nucleotide sequence ID" value="NZ_FQUJ01000022.1"/>
</dbReference>
<evidence type="ECO:0000313" key="3">
    <source>
        <dbReference type="Proteomes" id="UP000184346"/>
    </source>
</evidence>
<dbReference type="InterPro" id="IPR000182">
    <property type="entry name" value="GNAT_dom"/>
</dbReference>
<dbReference type="SUPFAM" id="SSF55729">
    <property type="entry name" value="Acyl-CoA N-acyltransferases (Nat)"/>
    <property type="match status" value="1"/>
</dbReference>
<dbReference type="Proteomes" id="UP000184346">
    <property type="component" value="Unassembled WGS sequence"/>
</dbReference>
<dbReference type="EMBL" id="FQUJ01000022">
    <property type="protein sequence ID" value="SHF77524.1"/>
    <property type="molecule type" value="Genomic_DNA"/>
</dbReference>
<reference evidence="2 3" key="1">
    <citation type="submission" date="2016-11" db="EMBL/GenBank/DDBJ databases">
        <authorList>
            <person name="Jaros S."/>
            <person name="Januszkiewicz K."/>
            <person name="Wedrychowicz H."/>
        </authorList>
    </citation>
    <scope>NUCLEOTIDE SEQUENCE [LARGE SCALE GENOMIC DNA]</scope>
    <source>
        <strain evidence="2 3">DSM 19980</strain>
    </source>
</reference>
<dbReference type="CDD" id="cd04301">
    <property type="entry name" value="NAT_SF"/>
    <property type="match status" value="1"/>
</dbReference>
<keyword evidence="3" id="KW-1185">Reference proteome</keyword>
<dbReference type="InterPro" id="IPR040448">
    <property type="entry name" value="PanZ_GNAT"/>
</dbReference>
<dbReference type="OrthoDB" id="5736859at2"/>
<dbReference type="Gene3D" id="3.40.630.30">
    <property type="match status" value="1"/>
</dbReference>
<evidence type="ECO:0000259" key="1">
    <source>
        <dbReference type="PROSITE" id="PS51186"/>
    </source>
</evidence>
<accession>A0A1M5EEF7</accession>
<name>A0A1M5EEF7_9GAMM</name>
<dbReference type="Pfam" id="PF12568">
    <property type="entry name" value="PanZ"/>
    <property type="match status" value="1"/>
</dbReference>
<dbReference type="PROSITE" id="PS51186">
    <property type="entry name" value="GNAT"/>
    <property type="match status" value="1"/>
</dbReference>
<gene>
    <name evidence="2" type="ORF">SAMN02745148_03499</name>
</gene>
<proteinExistence type="predicted"/>
<dbReference type="GO" id="GO:0016747">
    <property type="term" value="F:acyltransferase activity, transferring groups other than amino-acyl groups"/>
    <property type="evidence" value="ECO:0007669"/>
    <property type="project" value="InterPro"/>
</dbReference>
<organism evidence="2 3">
    <name type="scientific">Modicisalibacter ilicicola DSM 19980</name>
    <dbReference type="NCBI Taxonomy" id="1121942"/>
    <lineage>
        <taxon>Bacteria</taxon>
        <taxon>Pseudomonadati</taxon>
        <taxon>Pseudomonadota</taxon>
        <taxon>Gammaproteobacteria</taxon>
        <taxon>Oceanospirillales</taxon>
        <taxon>Halomonadaceae</taxon>
        <taxon>Modicisalibacter</taxon>
    </lineage>
</organism>
<sequence length="149" mass="16423">MPVTLTEVDHAGWVADSQARADLSRIYHDAPGERLPAPADEFVCEHLKHGGVFCCALFDNRLLAAVSVNKASAAWWLAHFCVRKNMRRRGIGSRLLALISEAAHDQGKALRVEAMHLQMEDQLLLVRLGYRLEASGTYFELNPLAAGGT</sequence>
<dbReference type="AlphaFoldDB" id="A0A1M5EEF7"/>
<protein>
    <submittedName>
        <fullName evidence="2">Acetyltransferase (GNAT) domain-containing protein</fullName>
    </submittedName>
</protein>
<keyword evidence="2" id="KW-0808">Transferase</keyword>
<evidence type="ECO:0000313" key="2">
    <source>
        <dbReference type="EMBL" id="SHF77524.1"/>
    </source>
</evidence>
<feature type="domain" description="N-acetyltransferase" evidence="1">
    <location>
        <begin position="3"/>
        <end position="149"/>
    </location>
</feature>
<dbReference type="InterPro" id="IPR016181">
    <property type="entry name" value="Acyl_CoA_acyltransferase"/>
</dbReference>
<dbReference type="STRING" id="1121942.SAMN02745148_03499"/>